<dbReference type="EMBL" id="JAFCNB010000002">
    <property type="protein sequence ID" value="MBP2703091.1"/>
    <property type="molecule type" value="Genomic_DNA"/>
</dbReference>
<accession>A0A941AGK4</accession>
<dbReference type="InterPro" id="IPR000639">
    <property type="entry name" value="Epox_hydrolase-like"/>
</dbReference>
<reference evidence="2" key="1">
    <citation type="submission" date="2021-02" db="EMBL/GenBank/DDBJ databases">
        <title>Draft genome sequence of Microbispora sp. RL4-1S isolated from rice leaves in Thailand.</title>
        <authorList>
            <person name="Muangham S."/>
            <person name="Duangmal K."/>
        </authorList>
    </citation>
    <scope>NUCLEOTIDE SEQUENCE</scope>
    <source>
        <strain evidence="2">RL4-1S</strain>
    </source>
</reference>
<dbReference type="GO" id="GO:0016020">
    <property type="term" value="C:membrane"/>
    <property type="evidence" value="ECO:0007669"/>
    <property type="project" value="TreeGrafter"/>
</dbReference>
<name>A0A941AGK4_9ACTN</name>
<keyword evidence="2" id="KW-0378">Hydrolase</keyword>
<dbReference type="PRINTS" id="PR00412">
    <property type="entry name" value="EPOXHYDRLASE"/>
</dbReference>
<dbReference type="PRINTS" id="PR00111">
    <property type="entry name" value="ABHYDROLASE"/>
</dbReference>
<protein>
    <submittedName>
        <fullName evidence="2">Alpha/beta hydrolase</fullName>
    </submittedName>
</protein>
<sequence length="320" mass="33744">MDTSPLSPGAHTVVVDGVAQRYHVAGKPAGYVAGNAAGNAAGETAGDSAGTGPVLLAHPGGPGISWEDLRMPEVEKHVTVVYVEPVGTGGSDRLPSHPHGYTRARYSQALDGLIDHLGVPAVHLLGHSHGGFVAQHYALTRPDRLAGVVLYDSAPVTGPEHFAEANARMEEFARRSAGNPGLDDVLDVWRSLGSLSDDEGMTRAVRGIVPAYMADFWGREEEFLPLLPSIHGTYISGLDERMVPDMVDDRDALGSISVPTLVVVGRHDVICGPRWAEELHRGIPGSRLVVLERSGHFGHIEEPAAFADAVAGFVTGTTAG</sequence>
<dbReference type="AlphaFoldDB" id="A0A941AGK4"/>
<feature type="domain" description="AB hydrolase-1" evidence="1">
    <location>
        <begin position="53"/>
        <end position="303"/>
    </location>
</feature>
<dbReference type="Gene3D" id="3.40.50.1820">
    <property type="entry name" value="alpha/beta hydrolase"/>
    <property type="match status" value="1"/>
</dbReference>
<proteinExistence type="predicted"/>
<evidence type="ECO:0000259" key="1">
    <source>
        <dbReference type="Pfam" id="PF00561"/>
    </source>
</evidence>
<comment type="caution">
    <text evidence="2">The sequence shown here is derived from an EMBL/GenBank/DDBJ whole genome shotgun (WGS) entry which is preliminary data.</text>
</comment>
<dbReference type="Pfam" id="PF00561">
    <property type="entry name" value="Abhydrolase_1"/>
    <property type="match status" value="1"/>
</dbReference>
<dbReference type="SUPFAM" id="SSF53474">
    <property type="entry name" value="alpha/beta-Hydrolases"/>
    <property type="match status" value="1"/>
</dbReference>
<dbReference type="RefSeq" id="WP_210154395.1">
    <property type="nucleotide sequence ID" value="NZ_JAFCNB010000002.1"/>
</dbReference>
<organism evidence="2 3">
    <name type="scientific">Microbispora oryzae</name>
    <dbReference type="NCBI Taxonomy" id="2806554"/>
    <lineage>
        <taxon>Bacteria</taxon>
        <taxon>Bacillati</taxon>
        <taxon>Actinomycetota</taxon>
        <taxon>Actinomycetes</taxon>
        <taxon>Streptosporangiales</taxon>
        <taxon>Streptosporangiaceae</taxon>
        <taxon>Microbispora</taxon>
    </lineage>
</organism>
<evidence type="ECO:0000313" key="2">
    <source>
        <dbReference type="EMBL" id="MBP2703091.1"/>
    </source>
</evidence>
<dbReference type="Proteomes" id="UP000674234">
    <property type="component" value="Unassembled WGS sequence"/>
</dbReference>
<dbReference type="InterPro" id="IPR029058">
    <property type="entry name" value="AB_hydrolase_fold"/>
</dbReference>
<dbReference type="InterPro" id="IPR000073">
    <property type="entry name" value="AB_hydrolase_1"/>
</dbReference>
<dbReference type="PANTHER" id="PTHR43798">
    <property type="entry name" value="MONOACYLGLYCEROL LIPASE"/>
    <property type="match status" value="1"/>
</dbReference>
<dbReference type="GO" id="GO:0016787">
    <property type="term" value="F:hydrolase activity"/>
    <property type="evidence" value="ECO:0007669"/>
    <property type="project" value="UniProtKB-KW"/>
</dbReference>
<gene>
    <name evidence="2" type="ORF">JOL79_04655</name>
</gene>
<keyword evidence="3" id="KW-1185">Reference proteome</keyword>
<dbReference type="InterPro" id="IPR050266">
    <property type="entry name" value="AB_hydrolase_sf"/>
</dbReference>
<dbReference type="PANTHER" id="PTHR43798:SF33">
    <property type="entry name" value="HYDROLASE, PUTATIVE (AFU_ORTHOLOGUE AFUA_2G14860)-RELATED"/>
    <property type="match status" value="1"/>
</dbReference>
<evidence type="ECO:0000313" key="3">
    <source>
        <dbReference type="Proteomes" id="UP000674234"/>
    </source>
</evidence>